<dbReference type="EMBL" id="SZQA01000024">
    <property type="protein sequence ID" value="TKK85870.1"/>
    <property type="molecule type" value="Genomic_DNA"/>
</dbReference>
<dbReference type="GO" id="GO:0046872">
    <property type="term" value="F:metal ion binding"/>
    <property type="evidence" value="ECO:0007669"/>
    <property type="project" value="UniProtKB-KW"/>
</dbReference>
<proteinExistence type="inferred from homology"/>
<dbReference type="RefSeq" id="WP_137249243.1">
    <property type="nucleotide sequence ID" value="NZ_SZQA01000024.1"/>
</dbReference>
<gene>
    <name evidence="6" type="ORF">FDA94_23500</name>
</gene>
<evidence type="ECO:0000256" key="4">
    <source>
        <dbReference type="ARBA" id="ARBA00025742"/>
    </source>
</evidence>
<evidence type="ECO:0000256" key="3">
    <source>
        <dbReference type="ARBA" id="ARBA00023004"/>
    </source>
</evidence>
<comment type="similarity">
    <text evidence="4">Belongs to the cyclic nucleotide phosphodiesterase class-III family.</text>
</comment>
<accession>A0A4U3MB51</accession>
<evidence type="ECO:0000313" key="6">
    <source>
        <dbReference type="EMBL" id="TKK85870.1"/>
    </source>
</evidence>
<keyword evidence="2" id="KW-0378">Hydrolase</keyword>
<evidence type="ECO:0000313" key="7">
    <source>
        <dbReference type="Proteomes" id="UP000308705"/>
    </source>
</evidence>
<comment type="caution">
    <text evidence="6">The sequence shown here is derived from an EMBL/GenBank/DDBJ whole genome shotgun (WGS) entry which is preliminary data.</text>
</comment>
<keyword evidence="1" id="KW-0479">Metal-binding</keyword>
<keyword evidence="3" id="KW-0408">Iron</keyword>
<evidence type="ECO:0000259" key="5">
    <source>
        <dbReference type="Pfam" id="PF00149"/>
    </source>
</evidence>
<evidence type="ECO:0000256" key="2">
    <source>
        <dbReference type="ARBA" id="ARBA00022801"/>
    </source>
</evidence>
<reference evidence="6 7" key="1">
    <citation type="submission" date="2019-04" db="EMBL/GenBank/DDBJ databases">
        <title>Herbidospora sp. NEAU-GS14.nov., a novel actinomycete isolated from soil.</title>
        <authorList>
            <person name="Han L."/>
        </authorList>
    </citation>
    <scope>NUCLEOTIDE SEQUENCE [LARGE SCALE GENOMIC DNA]</scope>
    <source>
        <strain evidence="6 7">NEAU-GS14</strain>
    </source>
</reference>
<dbReference type="SUPFAM" id="SSF56300">
    <property type="entry name" value="Metallo-dependent phosphatases"/>
    <property type="match status" value="1"/>
</dbReference>
<name>A0A4U3MB51_9ACTN</name>
<organism evidence="6 7">
    <name type="scientific">Herbidospora galbida</name>
    <dbReference type="NCBI Taxonomy" id="2575442"/>
    <lineage>
        <taxon>Bacteria</taxon>
        <taxon>Bacillati</taxon>
        <taxon>Actinomycetota</taxon>
        <taxon>Actinomycetes</taxon>
        <taxon>Streptosporangiales</taxon>
        <taxon>Streptosporangiaceae</taxon>
        <taxon>Herbidospora</taxon>
    </lineage>
</organism>
<dbReference type="Pfam" id="PF00149">
    <property type="entry name" value="Metallophos"/>
    <property type="match status" value="1"/>
</dbReference>
<dbReference type="PANTHER" id="PTHR42988:SF2">
    <property type="entry name" value="CYCLIC NUCLEOTIDE PHOSPHODIESTERASE CBUA0032-RELATED"/>
    <property type="match status" value="1"/>
</dbReference>
<sequence length="242" mass="25377">MIVVAHVSDTHIDGGPRAGERTERVMRHVDGLAVDAVIVTGDIADNGAPAEYEIARKLLTTRHPTLICPGNHDSRGPFREVLLGSSGSEPVDQVLSVGSFSIVLVDSSIPGRAEGRLEASTLAWLDETLSGLPGKAFVGMHHQASSLHSPYVDGIGLRNPGDLAEVLGRHSNVVAVLSGHAHTAAATTFAGLPLLVGPGVVSTGLTPYESEARPPVSLEQPPGFALHVFDGEHLVTHYRVVP</sequence>
<dbReference type="AlphaFoldDB" id="A0A4U3MB51"/>
<dbReference type="Proteomes" id="UP000308705">
    <property type="component" value="Unassembled WGS sequence"/>
</dbReference>
<evidence type="ECO:0000256" key="1">
    <source>
        <dbReference type="ARBA" id="ARBA00022723"/>
    </source>
</evidence>
<feature type="domain" description="Calcineurin-like phosphoesterase" evidence="5">
    <location>
        <begin position="3"/>
        <end position="183"/>
    </location>
</feature>
<dbReference type="InterPro" id="IPR050884">
    <property type="entry name" value="CNP_phosphodiesterase-III"/>
</dbReference>
<keyword evidence="7" id="KW-1185">Reference proteome</keyword>
<dbReference type="InterPro" id="IPR029052">
    <property type="entry name" value="Metallo-depent_PP-like"/>
</dbReference>
<dbReference type="Gene3D" id="3.60.21.10">
    <property type="match status" value="1"/>
</dbReference>
<dbReference type="GO" id="GO:0016787">
    <property type="term" value="F:hydrolase activity"/>
    <property type="evidence" value="ECO:0007669"/>
    <property type="project" value="UniProtKB-KW"/>
</dbReference>
<protein>
    <submittedName>
        <fullName evidence="6">Phosphodiesterase</fullName>
    </submittedName>
</protein>
<dbReference type="OrthoDB" id="5241795at2"/>
<dbReference type="InterPro" id="IPR004843">
    <property type="entry name" value="Calcineurin-like_PHP"/>
</dbReference>
<dbReference type="PANTHER" id="PTHR42988">
    <property type="entry name" value="PHOSPHOHYDROLASE"/>
    <property type="match status" value="1"/>
</dbReference>